<protein>
    <submittedName>
        <fullName evidence="2">Uncharacterized protein</fullName>
    </submittedName>
</protein>
<dbReference type="KEGG" id="bpm:BURPS1710b_1039"/>
<dbReference type="Proteomes" id="UP000002700">
    <property type="component" value="Chromosome I"/>
</dbReference>
<evidence type="ECO:0000313" key="2">
    <source>
        <dbReference type="EMBL" id="ABA50513.1"/>
    </source>
</evidence>
<feature type="compositionally biased region" description="Basic and acidic residues" evidence="1">
    <location>
        <begin position="610"/>
        <end position="620"/>
    </location>
</feature>
<dbReference type="EMBL" id="CP000124">
    <property type="protein sequence ID" value="ABA50513.1"/>
    <property type="molecule type" value="Genomic_DNA"/>
</dbReference>
<accession>Q3JVF3</accession>
<feature type="compositionally biased region" description="Basic residues" evidence="1">
    <location>
        <begin position="478"/>
        <end position="488"/>
    </location>
</feature>
<dbReference type="HOGENOM" id="CLU_371603_0_0_4"/>
<evidence type="ECO:0000256" key="1">
    <source>
        <dbReference type="SAM" id="MobiDB-lite"/>
    </source>
</evidence>
<reference evidence="2 3" key="1">
    <citation type="submission" date="2005-09" db="EMBL/GenBank/DDBJ databases">
        <authorList>
            <person name="Woods D.E."/>
            <person name="Nierman W.C."/>
        </authorList>
    </citation>
    <scope>NUCLEOTIDE SEQUENCE [LARGE SCALE GENOMIC DNA]</scope>
    <source>
        <strain evidence="2 3">1710b</strain>
    </source>
</reference>
<gene>
    <name evidence="2" type="ordered locus">BURPS1710b_1039</name>
</gene>
<dbReference type="AlphaFoldDB" id="Q3JVF3"/>
<feature type="region of interest" description="Disordered" evidence="1">
    <location>
        <begin position="599"/>
        <end position="620"/>
    </location>
</feature>
<organism evidence="2 3">
    <name type="scientific">Burkholderia pseudomallei (strain 1710b)</name>
    <dbReference type="NCBI Taxonomy" id="320372"/>
    <lineage>
        <taxon>Bacteria</taxon>
        <taxon>Pseudomonadati</taxon>
        <taxon>Pseudomonadota</taxon>
        <taxon>Betaproteobacteria</taxon>
        <taxon>Burkholderiales</taxon>
        <taxon>Burkholderiaceae</taxon>
        <taxon>Burkholderia</taxon>
        <taxon>pseudomallei group</taxon>
    </lineage>
</organism>
<evidence type="ECO:0000313" key="3">
    <source>
        <dbReference type="Proteomes" id="UP000002700"/>
    </source>
</evidence>
<dbReference type="AntiFam" id="ANF00095">
    <property type="entry name" value="Shadow ORF (opposite ABC transporters)"/>
</dbReference>
<proteinExistence type="predicted"/>
<sequence length="748" mass="84561">MRDVAPHPARCVGPCRPRRRIAARACARPHGSAAASRGQRVPRLALERAPVGVEQMAVLGLRAHAQHLARAIGVERRNARDQPVGRDGRFRVQIRGIAERFDGHRPRDDAVAARHADMQMLGPDADRHALARAQRRRVDRGALRLARFEAHERAVGRCRFDDAREKVHLRRADEARDELVRRRVIQRVGRAHLLHAARRQHDDLVGERHRLDLIVRHVDHRRLQLVVQPRELEPHLHAQRRIEVRQRLVEQEHLRLARDRAADRDALPLPARQLPGLPVEQVIDMQDPRRLLDRVVDLLLLRARELQAERHVVVERHVRIERVRLEHHRDAALRARHVVDLRAVDQQLAARNLLEPRDHPHQRGFAAAARPDEHDELAVDDVEIDVAQHFVVVVALADIAQEHACHDLSPFSCAAARRVGRARHDRSVRLDHARLGPPRDEAGQLAHVVEHAPRADCAQRVDLPRRRVAAADEAEHRHAGRRRGRHAGRAVLDDETLRRRDAERLRGGQIDVGRGLRPRDAVRAEQALAEEALEARAAQRGVDVMPAAVARACDRQVDSRERRVDAVDDRRLNRGRLDAAPNRFDIRIGERAARARARAVEHALGAQSEQRQHDRPRRDARPARLELAHEHVGRDRLAVDQHAVAIADEHARVVRVRRHLTAPNVRPRTSCFCDSHPTTRIGATASSDAADSFAQKSPSGLEYDAMNTVSGAAFELDRLMLQNASFHDRITSSNAVDARPGSAIGISR</sequence>
<name>Q3JVF3_BURP1</name>
<dbReference type="EnsemblBacteria" id="ABA50513">
    <property type="protein sequence ID" value="ABA50513"/>
    <property type="gene ID" value="BURPS1710b_1039"/>
</dbReference>
<feature type="region of interest" description="Disordered" evidence="1">
    <location>
        <begin position="471"/>
        <end position="494"/>
    </location>
</feature>